<dbReference type="Proteomes" id="UP000275408">
    <property type="component" value="Unassembled WGS sequence"/>
</dbReference>
<accession>A0A3M6TER2</accession>
<gene>
    <name evidence="1" type="ORF">pdam_00023347</name>
</gene>
<dbReference type="EMBL" id="RCHS01003772">
    <property type="protein sequence ID" value="RMX39831.1"/>
    <property type="molecule type" value="Genomic_DNA"/>
</dbReference>
<proteinExistence type="predicted"/>
<evidence type="ECO:0000313" key="2">
    <source>
        <dbReference type="Proteomes" id="UP000275408"/>
    </source>
</evidence>
<dbReference type="AlphaFoldDB" id="A0A3M6TER2"/>
<sequence>MLPRASQFVGRSRTWLFVGEGLSFIARLLLFGRFVGVIYQGLRKVCATSGPCISTRTWFVLNGSPCLIELTRCGRKSNQPSSIAWRPLCQLTRCGRKTNQPSNVAWWPLCQPTRCAVLVSNKIHQNGTILSVRSGTQNPSESLITGSKNCTAMLVSELICTTCSEYSLHSSINFEKGEVLKETLNRRRKRDREPSRIPLKRILKVLNKKKYRKKVQLFVRQSIPKSSFITNLSQNHKIWRLWYNRDTFYSKYAFNMKTQKYDIYFIGLGFHDNATWSSTTSKNYKYSDLSRNLSSLSSSAAAVLGMSIAAPPEAHCSITHFRDRKDFFYKTQCGVVEQ</sequence>
<evidence type="ECO:0000313" key="1">
    <source>
        <dbReference type="EMBL" id="RMX39831.1"/>
    </source>
</evidence>
<organism evidence="1 2">
    <name type="scientific">Pocillopora damicornis</name>
    <name type="common">Cauliflower coral</name>
    <name type="synonym">Millepora damicornis</name>
    <dbReference type="NCBI Taxonomy" id="46731"/>
    <lineage>
        <taxon>Eukaryota</taxon>
        <taxon>Metazoa</taxon>
        <taxon>Cnidaria</taxon>
        <taxon>Anthozoa</taxon>
        <taxon>Hexacorallia</taxon>
        <taxon>Scleractinia</taxon>
        <taxon>Astrocoeniina</taxon>
        <taxon>Pocilloporidae</taxon>
        <taxon>Pocillopora</taxon>
    </lineage>
</organism>
<protein>
    <submittedName>
        <fullName evidence="1">Uncharacterized protein</fullName>
    </submittedName>
</protein>
<name>A0A3M6TER2_POCDA</name>
<keyword evidence="2" id="KW-1185">Reference proteome</keyword>
<reference evidence="1 2" key="1">
    <citation type="journal article" date="2018" name="Sci. Rep.">
        <title>Comparative analysis of the Pocillopora damicornis genome highlights role of immune system in coral evolution.</title>
        <authorList>
            <person name="Cunning R."/>
            <person name="Bay R.A."/>
            <person name="Gillette P."/>
            <person name="Baker A.C."/>
            <person name="Traylor-Knowles N."/>
        </authorList>
    </citation>
    <scope>NUCLEOTIDE SEQUENCE [LARGE SCALE GENOMIC DNA]</scope>
    <source>
        <strain evidence="1">RSMAS</strain>
        <tissue evidence="1">Whole animal</tissue>
    </source>
</reference>
<comment type="caution">
    <text evidence="1">The sequence shown here is derived from an EMBL/GenBank/DDBJ whole genome shotgun (WGS) entry which is preliminary data.</text>
</comment>